<sequence>MKAKESRRATRRAPSRAGDSVAPLGSLSVDEFMRRHWQRRPLLIRQAIPGLAPPLDPRQLVELAADDDVESRLVTRRRGRWALEHGPFEPEEVPALTRRDWTLLVQGVDLHVDAAHALLARFRFVPDARLDDLMISLAGDGGGVGPHVDSYDVFLLQAWGRRRWRIGPVRQPRLVEGLPLKILDGFEPDEEWTLEPGDMLYLPPGWGHDGIAHGPCMTCSIGFRAPSRQEFLSAFLAEAADAPGGPDPRFGDRGRAPATSPGRIPDDLAATLSAWARDWRPDPARVDEFAGRYLTEPKPSVWFESPAPMALERFVRAARKQGLRLDRRSRMAWRGAKLYLNGEAFSPDAAGRRLLRRFSDRHGLDAAELQAPAASAPVFGLLHQWHSAGWIRLGAAP</sequence>
<dbReference type="AlphaFoldDB" id="A0A5C8NP17"/>
<dbReference type="EMBL" id="VDUY01000009">
    <property type="protein sequence ID" value="TXL62645.1"/>
    <property type="molecule type" value="Genomic_DNA"/>
</dbReference>
<evidence type="ECO:0000256" key="5">
    <source>
        <dbReference type="ARBA" id="ARBA00023004"/>
    </source>
</evidence>
<reference evidence="8 9" key="1">
    <citation type="submission" date="2019-06" db="EMBL/GenBank/DDBJ databases">
        <title>Quisquiliibacterium sp. nov., isolated from a maize field.</title>
        <authorList>
            <person name="Lin S.-Y."/>
            <person name="Tsai C.-F."/>
            <person name="Young C.-C."/>
        </authorList>
    </citation>
    <scope>NUCLEOTIDE SEQUENCE [LARGE SCALE GENOMIC DNA]</scope>
    <source>
        <strain evidence="8 9">CC-CFT501</strain>
    </source>
</reference>
<dbReference type="InterPro" id="IPR046799">
    <property type="entry name" value="ROXA-like_wH"/>
</dbReference>
<dbReference type="PROSITE" id="PS51184">
    <property type="entry name" value="JMJC"/>
    <property type="match status" value="1"/>
</dbReference>
<dbReference type="PANTHER" id="PTHR13096">
    <property type="entry name" value="MINA53 MYC INDUCED NUCLEAR ANTIGEN"/>
    <property type="match status" value="1"/>
</dbReference>
<evidence type="ECO:0000256" key="1">
    <source>
        <dbReference type="ARBA" id="ARBA00001954"/>
    </source>
</evidence>
<evidence type="ECO:0000256" key="6">
    <source>
        <dbReference type="SAM" id="MobiDB-lite"/>
    </source>
</evidence>
<evidence type="ECO:0000313" key="9">
    <source>
        <dbReference type="Proteomes" id="UP000321548"/>
    </source>
</evidence>
<name>A0A5C8NP17_9BURK</name>
<dbReference type="Pfam" id="PF20514">
    <property type="entry name" value="WHD_ROXA"/>
    <property type="match status" value="1"/>
</dbReference>
<evidence type="ECO:0000313" key="8">
    <source>
        <dbReference type="EMBL" id="TXL62645.1"/>
    </source>
</evidence>
<dbReference type="Gene3D" id="3.40.366.30">
    <property type="entry name" value="50S ribosomal protein L16 arginine hydroxylase, Chain A, Domain 2"/>
    <property type="match status" value="1"/>
</dbReference>
<keyword evidence="3" id="KW-0223">Dioxygenase</keyword>
<evidence type="ECO:0000259" key="7">
    <source>
        <dbReference type="PROSITE" id="PS51184"/>
    </source>
</evidence>
<comment type="cofactor">
    <cofactor evidence="1">
        <name>Fe(2+)</name>
        <dbReference type="ChEBI" id="CHEBI:29033"/>
    </cofactor>
</comment>
<accession>A0A5C8NP17</accession>
<comment type="caution">
    <text evidence="8">The sequence shown here is derived from an EMBL/GenBank/DDBJ whole genome shotgun (WGS) entry which is preliminary data.</text>
</comment>
<dbReference type="GO" id="GO:0016706">
    <property type="term" value="F:2-oxoglutarate-dependent dioxygenase activity"/>
    <property type="evidence" value="ECO:0007669"/>
    <property type="project" value="TreeGrafter"/>
</dbReference>
<protein>
    <submittedName>
        <fullName evidence="8">Cupin domain-containing protein</fullName>
    </submittedName>
</protein>
<evidence type="ECO:0000256" key="3">
    <source>
        <dbReference type="ARBA" id="ARBA00022964"/>
    </source>
</evidence>
<dbReference type="PANTHER" id="PTHR13096:SF8">
    <property type="entry name" value="RIBOSOMAL OXYGENASE 1"/>
    <property type="match status" value="1"/>
</dbReference>
<keyword evidence="4" id="KW-0560">Oxidoreductase</keyword>
<keyword evidence="5" id="KW-0408">Iron</keyword>
<feature type="region of interest" description="Disordered" evidence="6">
    <location>
        <begin position="1"/>
        <end position="21"/>
    </location>
</feature>
<dbReference type="Proteomes" id="UP000321548">
    <property type="component" value="Unassembled WGS sequence"/>
</dbReference>
<evidence type="ECO:0000256" key="4">
    <source>
        <dbReference type="ARBA" id="ARBA00023002"/>
    </source>
</evidence>
<dbReference type="OrthoDB" id="9764016at2"/>
<keyword evidence="9" id="KW-1185">Reference proteome</keyword>
<dbReference type="RefSeq" id="WP_147705818.1">
    <property type="nucleotide sequence ID" value="NZ_VDUY01000009.1"/>
</dbReference>
<feature type="domain" description="JmjC" evidence="7">
    <location>
        <begin position="114"/>
        <end position="240"/>
    </location>
</feature>
<evidence type="ECO:0000256" key="2">
    <source>
        <dbReference type="ARBA" id="ARBA00022723"/>
    </source>
</evidence>
<organism evidence="8 9">
    <name type="scientific">Zeimonas arvi</name>
    <dbReference type="NCBI Taxonomy" id="2498847"/>
    <lineage>
        <taxon>Bacteria</taxon>
        <taxon>Pseudomonadati</taxon>
        <taxon>Pseudomonadota</taxon>
        <taxon>Betaproteobacteria</taxon>
        <taxon>Burkholderiales</taxon>
        <taxon>Burkholderiaceae</taxon>
        <taxon>Zeimonas</taxon>
    </lineage>
</organism>
<dbReference type="Pfam" id="PF08007">
    <property type="entry name" value="JmjC_2"/>
    <property type="match status" value="1"/>
</dbReference>
<keyword evidence="2" id="KW-0479">Metal-binding</keyword>
<dbReference type="InterPro" id="IPR039994">
    <property type="entry name" value="NO66-like"/>
</dbReference>
<gene>
    <name evidence="8" type="ORF">FHP08_17630</name>
</gene>
<dbReference type="Gene3D" id="2.60.120.650">
    <property type="entry name" value="Cupin"/>
    <property type="match status" value="1"/>
</dbReference>
<dbReference type="InterPro" id="IPR003347">
    <property type="entry name" value="JmjC_dom"/>
</dbReference>
<proteinExistence type="predicted"/>
<feature type="region of interest" description="Disordered" evidence="6">
    <location>
        <begin position="242"/>
        <end position="263"/>
    </location>
</feature>
<dbReference type="SUPFAM" id="SSF51197">
    <property type="entry name" value="Clavaminate synthase-like"/>
    <property type="match status" value="1"/>
</dbReference>
<dbReference type="GO" id="GO:0046872">
    <property type="term" value="F:metal ion binding"/>
    <property type="evidence" value="ECO:0007669"/>
    <property type="project" value="UniProtKB-KW"/>
</dbReference>
<dbReference type="SMART" id="SM00558">
    <property type="entry name" value="JmjC"/>
    <property type="match status" value="1"/>
</dbReference>